<dbReference type="Gene3D" id="2.40.110.10">
    <property type="entry name" value="Butyryl-CoA Dehydrogenase, subunit A, domain 2"/>
    <property type="match status" value="1"/>
</dbReference>
<evidence type="ECO:0000256" key="7">
    <source>
        <dbReference type="ARBA" id="ARBA00022827"/>
    </source>
</evidence>
<evidence type="ECO:0000256" key="15">
    <source>
        <dbReference type="PIRSR" id="PIRSR000168-2"/>
    </source>
</evidence>
<dbReference type="EMBL" id="KB310082">
    <property type="protein sequence ID" value="ELT92563.1"/>
    <property type="molecule type" value="Genomic_DNA"/>
</dbReference>
<dbReference type="Pfam" id="PF01756">
    <property type="entry name" value="ACOX"/>
    <property type="match status" value="1"/>
</dbReference>
<dbReference type="Proteomes" id="UP000014760">
    <property type="component" value="Unassembled WGS sequence"/>
</dbReference>
<evidence type="ECO:0000256" key="12">
    <source>
        <dbReference type="ARBA" id="ARBA00023140"/>
    </source>
</evidence>
<comment type="cofactor">
    <cofactor evidence="1">
        <name>FAD</name>
        <dbReference type="ChEBI" id="CHEBI:57692"/>
    </cofactor>
</comment>
<dbReference type="Pfam" id="PF14749">
    <property type="entry name" value="Acyl-CoA_ox_N"/>
    <property type="match status" value="1"/>
</dbReference>
<dbReference type="OMA" id="ICTRFSA"/>
<keyword evidence="9" id="KW-0067">ATP-binding</keyword>
<evidence type="ECO:0000256" key="10">
    <source>
        <dbReference type="ARBA" id="ARBA00023002"/>
    </source>
</evidence>
<keyword evidence="12" id="KW-0576">Peroxisome</keyword>
<dbReference type="InterPro" id="IPR036250">
    <property type="entry name" value="AcylCo_DH-like_C"/>
</dbReference>
<organism evidence="19">
    <name type="scientific">Capitella teleta</name>
    <name type="common">Polychaete worm</name>
    <dbReference type="NCBI Taxonomy" id="283909"/>
    <lineage>
        <taxon>Eukaryota</taxon>
        <taxon>Metazoa</taxon>
        <taxon>Spiralia</taxon>
        <taxon>Lophotrochozoa</taxon>
        <taxon>Annelida</taxon>
        <taxon>Polychaeta</taxon>
        <taxon>Sedentaria</taxon>
        <taxon>Scolecida</taxon>
        <taxon>Capitellidae</taxon>
        <taxon>Capitella</taxon>
    </lineage>
</organism>
<evidence type="ECO:0000256" key="8">
    <source>
        <dbReference type="ARBA" id="ARBA00022832"/>
    </source>
</evidence>
<dbReference type="GO" id="GO:0055088">
    <property type="term" value="P:lipid homeostasis"/>
    <property type="evidence" value="ECO:0007669"/>
    <property type="project" value="TreeGrafter"/>
</dbReference>
<feature type="domain" description="Acyl-CoA oxidase C-terminal" evidence="16">
    <location>
        <begin position="477"/>
        <end position="656"/>
    </location>
</feature>
<protein>
    <recommendedName>
        <fullName evidence="13">Acyl-coenzyme A oxidase</fullName>
    </recommendedName>
</protein>
<dbReference type="FunFam" id="2.40.110.10:FF:000003">
    <property type="entry name" value="Acyl-coenzyme A oxidase"/>
    <property type="match status" value="1"/>
</dbReference>
<dbReference type="SUPFAM" id="SSF47203">
    <property type="entry name" value="Acyl-CoA dehydrogenase C-terminal domain-like"/>
    <property type="match status" value="2"/>
</dbReference>
<dbReference type="InterPro" id="IPR009100">
    <property type="entry name" value="AcylCoA_DH/oxidase_NM_dom_sf"/>
</dbReference>
<reference evidence="19 21" key="2">
    <citation type="journal article" date="2013" name="Nature">
        <title>Insights into bilaterian evolution from three spiralian genomes.</title>
        <authorList>
            <person name="Simakov O."/>
            <person name="Marletaz F."/>
            <person name="Cho S.J."/>
            <person name="Edsinger-Gonzales E."/>
            <person name="Havlak P."/>
            <person name="Hellsten U."/>
            <person name="Kuo D.H."/>
            <person name="Larsson T."/>
            <person name="Lv J."/>
            <person name="Arendt D."/>
            <person name="Savage R."/>
            <person name="Osoegawa K."/>
            <person name="de Jong P."/>
            <person name="Grimwood J."/>
            <person name="Chapman J.A."/>
            <person name="Shapiro H."/>
            <person name="Aerts A."/>
            <person name="Otillar R.P."/>
            <person name="Terry A.Y."/>
            <person name="Boore J.L."/>
            <person name="Grigoriev I.V."/>
            <person name="Lindberg D.R."/>
            <person name="Seaver E.C."/>
            <person name="Weisblat D.A."/>
            <person name="Putnam N.H."/>
            <person name="Rokhsar D.S."/>
        </authorList>
    </citation>
    <scope>NUCLEOTIDE SEQUENCE</scope>
    <source>
        <strain evidence="19 21">I ESC-2004</strain>
    </source>
</reference>
<dbReference type="AlphaFoldDB" id="R7TFK0"/>
<evidence type="ECO:0000313" key="19">
    <source>
        <dbReference type="EMBL" id="ELT92563.1"/>
    </source>
</evidence>
<proteinExistence type="inferred from homology"/>
<feature type="domain" description="Acyl-CoA oxidase C-alpha1" evidence="18">
    <location>
        <begin position="280"/>
        <end position="442"/>
    </location>
</feature>
<dbReference type="GO" id="GO:0033540">
    <property type="term" value="P:fatty acid beta-oxidation using acyl-CoA oxidase"/>
    <property type="evidence" value="ECO:0007669"/>
    <property type="project" value="TreeGrafter"/>
</dbReference>
<accession>R7TFK0</accession>
<keyword evidence="7 13" id="KW-0274">FAD</keyword>
<evidence type="ECO:0000259" key="17">
    <source>
        <dbReference type="Pfam" id="PF14749"/>
    </source>
</evidence>
<comment type="similarity">
    <text evidence="4 13">Belongs to the acyl-CoA oxidase family.</text>
</comment>
<gene>
    <name evidence="19" type="ORF">CAPTEDRAFT_167362</name>
</gene>
<dbReference type="InterPro" id="IPR002655">
    <property type="entry name" value="Acyl-CoA_oxidase_C"/>
</dbReference>
<evidence type="ECO:0000256" key="5">
    <source>
        <dbReference type="ARBA" id="ARBA00022630"/>
    </source>
</evidence>
<feature type="binding site" evidence="15">
    <location>
        <position position="182"/>
    </location>
    <ligand>
        <name>FAD</name>
        <dbReference type="ChEBI" id="CHEBI:57692"/>
    </ligand>
</feature>
<dbReference type="GO" id="GO:0005777">
    <property type="term" value="C:peroxisome"/>
    <property type="evidence" value="ECO:0007669"/>
    <property type="project" value="UniProtKB-SubCell"/>
</dbReference>
<dbReference type="FunCoup" id="R7TFK0">
    <property type="interactions" value="1573"/>
</dbReference>
<evidence type="ECO:0000256" key="3">
    <source>
        <dbReference type="ARBA" id="ARBA00004846"/>
    </source>
</evidence>
<evidence type="ECO:0000256" key="13">
    <source>
        <dbReference type="PIRNR" id="PIRNR000168"/>
    </source>
</evidence>
<evidence type="ECO:0000256" key="4">
    <source>
        <dbReference type="ARBA" id="ARBA00006288"/>
    </source>
</evidence>
<dbReference type="FunFam" id="1.20.140.10:FF:000013">
    <property type="entry name" value="Acyl-coenzyme A oxidase"/>
    <property type="match status" value="1"/>
</dbReference>
<dbReference type="SUPFAM" id="SSF56645">
    <property type="entry name" value="Acyl-CoA dehydrogenase NM domain-like"/>
    <property type="match status" value="1"/>
</dbReference>
<dbReference type="Pfam" id="PF22924">
    <property type="entry name" value="ACOX_C_alpha1"/>
    <property type="match status" value="1"/>
</dbReference>
<dbReference type="FunFam" id="1.10.540.10:FF:000006">
    <property type="entry name" value="Acyl-coenzyme A oxidase"/>
    <property type="match status" value="1"/>
</dbReference>
<dbReference type="Gene3D" id="1.10.540.10">
    <property type="entry name" value="Acyl-CoA dehydrogenase/oxidase, N-terminal domain"/>
    <property type="match status" value="1"/>
</dbReference>
<evidence type="ECO:0000259" key="18">
    <source>
        <dbReference type="Pfam" id="PF22924"/>
    </source>
</evidence>
<dbReference type="PANTHER" id="PTHR10909">
    <property type="entry name" value="ELECTRON TRANSPORT OXIDOREDUCTASE"/>
    <property type="match status" value="1"/>
</dbReference>
<dbReference type="FunFam" id="1.20.140.10:FF:000005">
    <property type="entry name" value="Acyl-coenzyme A oxidase"/>
    <property type="match status" value="1"/>
</dbReference>
<dbReference type="GO" id="GO:0005504">
    <property type="term" value="F:fatty acid binding"/>
    <property type="evidence" value="ECO:0007669"/>
    <property type="project" value="TreeGrafter"/>
</dbReference>
<evidence type="ECO:0000313" key="20">
    <source>
        <dbReference type="EnsemblMetazoa" id="CapteP167362"/>
    </source>
</evidence>
<evidence type="ECO:0000256" key="14">
    <source>
        <dbReference type="PIRSR" id="PIRSR000168-1"/>
    </source>
</evidence>
<evidence type="ECO:0000256" key="1">
    <source>
        <dbReference type="ARBA" id="ARBA00001974"/>
    </source>
</evidence>
<dbReference type="InterPro" id="IPR029320">
    <property type="entry name" value="Acyl-CoA_ox_N"/>
</dbReference>
<evidence type="ECO:0000256" key="6">
    <source>
        <dbReference type="ARBA" id="ARBA00022741"/>
    </source>
</evidence>
<dbReference type="GO" id="GO:0003997">
    <property type="term" value="F:acyl-CoA oxidase activity"/>
    <property type="evidence" value="ECO:0007669"/>
    <property type="project" value="InterPro"/>
</dbReference>
<dbReference type="PIRSF" id="PIRSF000168">
    <property type="entry name" value="Acyl-CoA_oxidase"/>
    <property type="match status" value="1"/>
</dbReference>
<keyword evidence="6" id="KW-0547">Nucleotide-binding</keyword>
<comment type="pathway">
    <text evidence="3">Lipid metabolism; peroxisomal fatty acid beta-oxidation.</text>
</comment>
<dbReference type="PANTHER" id="PTHR10909:SF250">
    <property type="entry name" value="PEROXISOMAL ACYL-COENZYME A OXIDASE 1"/>
    <property type="match status" value="1"/>
</dbReference>
<evidence type="ECO:0000256" key="11">
    <source>
        <dbReference type="ARBA" id="ARBA00023098"/>
    </source>
</evidence>
<sequence>MAAVNPDLQSERDGATFDTNKLTFLLDGGEGMTERRREVEAEALADPEVTGGPHYHFMSRPEQYSDAVRKAVHYMKQAKTGKFDNPADAHWYRNTLWPNEMAPIGLHTTMFLPTLENNSSPEQKEKWAPLAKDFKIIGTYSQTEMGHGTNLKALETTATYEPELEQFILHSPTLSSIKWWPGGLGKTSNFAVVMASMIIKGKNYGMHPFIVQLRSLEDHTVITGIEVGDIGPKFGFNTIDNGYLKFDHVRIPRENLLMKNAVVEPDGTYVRIAKNEKAAYSTMIFVRAMIVLEVATRGLAQACTIAVRYSCVRRQSELVPGGPEPKVLDFQTQQYKLLPVLASCYAYWFSGLFIRMTYFQINYEIQQGNIDLLPELHAVSSGLKAFTSYGSMAGIEQCRLACGGHGFSQASGLPKIYTTMTAGCTYEGENSVLYLQMARYLMKSFLQAEKGETTTNSVAYLSKKNLDKCVLGATLSPDTIIAAYEHRAARLVRKAGLRVNALEAAGKPYHEAWNLTSVQFTKAAEAHCHYFVVLKFADTLEEMEDEAEIHNVLLQLFQLYACYGITNYAADFTEDGFMSQEQLDMVRLRVLDLMADIRPNAVALVDSFDYPDHILGSVLGRYDGNVYENLYKWAKDSPLNKTEVHDSYYKYLQPMITGKSNL</sequence>
<evidence type="ECO:0000259" key="16">
    <source>
        <dbReference type="Pfam" id="PF01756"/>
    </source>
</evidence>
<dbReference type="OrthoDB" id="538336at2759"/>
<dbReference type="Gene3D" id="1.20.140.10">
    <property type="entry name" value="Butyryl-CoA Dehydrogenase, subunit A, domain 3"/>
    <property type="match status" value="2"/>
</dbReference>
<evidence type="ECO:0000256" key="2">
    <source>
        <dbReference type="ARBA" id="ARBA00004275"/>
    </source>
</evidence>
<dbReference type="EnsemblMetazoa" id="CapteT167362">
    <property type="protein sequence ID" value="CapteP167362"/>
    <property type="gene ID" value="CapteG167362"/>
</dbReference>
<dbReference type="InterPro" id="IPR046373">
    <property type="entry name" value="Acyl-CoA_Oxase/DH_mid-dom_sf"/>
</dbReference>
<feature type="active site" description="Proton acceptor" evidence="14">
    <location>
        <position position="427"/>
    </location>
</feature>
<name>R7TFK0_CAPTE</name>
<evidence type="ECO:0000313" key="21">
    <source>
        <dbReference type="Proteomes" id="UP000014760"/>
    </source>
</evidence>
<keyword evidence="10" id="KW-0560">Oxidoreductase</keyword>
<keyword evidence="8" id="KW-0276">Fatty acid metabolism</keyword>
<keyword evidence="11" id="KW-0443">Lipid metabolism</keyword>
<feature type="binding site" evidence="15">
    <location>
        <position position="143"/>
    </location>
    <ligand>
        <name>FAD</name>
        <dbReference type="ChEBI" id="CHEBI:57692"/>
    </ligand>
</feature>
<dbReference type="InterPro" id="IPR012258">
    <property type="entry name" value="Acyl-CoA_oxidase"/>
</dbReference>
<keyword evidence="5 13" id="KW-0285">Flavoprotein</keyword>
<reference evidence="21" key="1">
    <citation type="submission" date="2012-12" db="EMBL/GenBank/DDBJ databases">
        <authorList>
            <person name="Hellsten U."/>
            <person name="Grimwood J."/>
            <person name="Chapman J.A."/>
            <person name="Shapiro H."/>
            <person name="Aerts A."/>
            <person name="Otillar R.P."/>
            <person name="Terry A.Y."/>
            <person name="Boore J.L."/>
            <person name="Simakov O."/>
            <person name="Marletaz F."/>
            <person name="Cho S.-J."/>
            <person name="Edsinger-Gonzales E."/>
            <person name="Havlak P."/>
            <person name="Kuo D.-H."/>
            <person name="Larsson T."/>
            <person name="Lv J."/>
            <person name="Arendt D."/>
            <person name="Savage R."/>
            <person name="Osoegawa K."/>
            <person name="de Jong P."/>
            <person name="Lindberg D.R."/>
            <person name="Seaver E.C."/>
            <person name="Weisblat D.A."/>
            <person name="Putnam N.H."/>
            <person name="Grigoriev I.V."/>
            <person name="Rokhsar D.S."/>
        </authorList>
    </citation>
    <scope>NUCLEOTIDE SEQUENCE</scope>
    <source>
        <strain evidence="21">I ESC-2004</strain>
    </source>
</reference>
<dbReference type="STRING" id="283909.R7TFK0"/>
<dbReference type="InterPro" id="IPR037069">
    <property type="entry name" value="AcylCoA_DH/ox_N_sf"/>
</dbReference>
<keyword evidence="21" id="KW-1185">Reference proteome</keyword>
<comment type="subcellular location">
    <subcellularLocation>
        <location evidence="2">Peroxisome</location>
    </subcellularLocation>
</comment>
<dbReference type="GO" id="GO:0005524">
    <property type="term" value="F:ATP binding"/>
    <property type="evidence" value="ECO:0007669"/>
    <property type="project" value="UniProtKB-KW"/>
</dbReference>
<reference evidence="20" key="3">
    <citation type="submission" date="2015-06" db="UniProtKB">
        <authorList>
            <consortium name="EnsemblMetazoa"/>
        </authorList>
    </citation>
    <scope>IDENTIFICATION</scope>
</reference>
<feature type="domain" description="Acyl-coenzyme A oxidase N-terminal" evidence="17">
    <location>
        <begin position="18"/>
        <end position="137"/>
    </location>
</feature>
<dbReference type="InterPro" id="IPR055060">
    <property type="entry name" value="ACOX_C_alpha1"/>
</dbReference>
<dbReference type="HOGENOM" id="CLU_014629_3_1_1"/>
<dbReference type="GO" id="GO:0071949">
    <property type="term" value="F:FAD binding"/>
    <property type="evidence" value="ECO:0007669"/>
    <property type="project" value="InterPro"/>
</dbReference>
<evidence type="ECO:0000256" key="9">
    <source>
        <dbReference type="ARBA" id="ARBA00022840"/>
    </source>
</evidence>
<dbReference type="EMBL" id="AMQN01002811">
    <property type="status" value="NOT_ANNOTATED_CDS"/>
    <property type="molecule type" value="Genomic_DNA"/>
</dbReference>